<proteinExistence type="predicted"/>
<name>A0A9W4DZA8_9ACTN</name>
<dbReference type="Proteomes" id="UP001152519">
    <property type="component" value="Unassembled WGS sequence"/>
</dbReference>
<evidence type="ECO:0000313" key="2">
    <source>
        <dbReference type="EMBL" id="CAG6398748.1"/>
    </source>
</evidence>
<keyword evidence="3" id="KW-1185">Reference proteome</keyword>
<reference evidence="2" key="1">
    <citation type="submission" date="2021-05" db="EMBL/GenBank/DDBJ databases">
        <authorList>
            <person name="Arsene-Ploetze F."/>
        </authorList>
    </citation>
    <scope>NUCLEOTIDE SEQUENCE</scope>
    <source>
        <strain evidence="2">DSM 42138</strain>
    </source>
</reference>
<dbReference type="EMBL" id="CAJSLV010000110">
    <property type="protein sequence ID" value="CAG6398748.1"/>
    <property type="molecule type" value="Genomic_DNA"/>
</dbReference>
<feature type="region of interest" description="Disordered" evidence="1">
    <location>
        <begin position="1"/>
        <end position="37"/>
    </location>
</feature>
<organism evidence="2 3">
    <name type="scientific">Actinacidiphila cocklensis</name>
    <dbReference type="NCBI Taxonomy" id="887465"/>
    <lineage>
        <taxon>Bacteria</taxon>
        <taxon>Bacillati</taxon>
        <taxon>Actinomycetota</taxon>
        <taxon>Actinomycetes</taxon>
        <taxon>Kitasatosporales</taxon>
        <taxon>Streptomycetaceae</taxon>
        <taxon>Actinacidiphila</taxon>
    </lineage>
</organism>
<evidence type="ECO:0000313" key="3">
    <source>
        <dbReference type="Proteomes" id="UP001152519"/>
    </source>
</evidence>
<sequence length="65" mass="7094">MPWGLIPRNWADASSPPARQRDRPPSRPAVAQIQTGSACVDVRRHEKVFPAALMRPDGLGVSGFD</sequence>
<dbReference type="AlphaFoldDB" id="A0A9W4DZA8"/>
<protein>
    <submittedName>
        <fullName evidence="2">Uncharacterized protein</fullName>
    </submittedName>
</protein>
<gene>
    <name evidence="2" type="ORF">SCOCK_760004</name>
</gene>
<evidence type="ECO:0000256" key="1">
    <source>
        <dbReference type="SAM" id="MobiDB-lite"/>
    </source>
</evidence>
<accession>A0A9W4DZA8</accession>
<comment type="caution">
    <text evidence="2">The sequence shown here is derived from an EMBL/GenBank/DDBJ whole genome shotgun (WGS) entry which is preliminary data.</text>
</comment>